<organism evidence="3 5">
    <name type="scientific">Alteromonas stellipolaris</name>
    <dbReference type="NCBI Taxonomy" id="233316"/>
    <lineage>
        <taxon>Bacteria</taxon>
        <taxon>Pseudomonadati</taxon>
        <taxon>Pseudomonadota</taxon>
        <taxon>Gammaproteobacteria</taxon>
        <taxon>Alteromonadales</taxon>
        <taxon>Alteromonadaceae</taxon>
        <taxon>Alteromonas/Salinimonas group</taxon>
        <taxon>Alteromonas</taxon>
    </lineage>
</organism>
<accession>A0AAW7Z2V2</accession>
<evidence type="ECO:0000256" key="1">
    <source>
        <dbReference type="SAM" id="Phobius"/>
    </source>
</evidence>
<feature type="transmembrane region" description="Helical" evidence="1">
    <location>
        <begin position="12"/>
        <end position="30"/>
    </location>
</feature>
<evidence type="ECO:0000313" key="2">
    <source>
        <dbReference type="EMBL" id="AMJ72771.1"/>
    </source>
</evidence>
<gene>
    <name evidence="2" type="ORF">AVL57_01505</name>
    <name evidence="3" type="ORF">Q4527_09590</name>
</gene>
<reference evidence="3" key="2">
    <citation type="submission" date="2023-07" db="EMBL/GenBank/DDBJ databases">
        <title>Genome content predicts the carbon catabolic preferences of heterotrophic bacteria.</title>
        <authorList>
            <person name="Gralka M."/>
        </authorList>
    </citation>
    <scope>NUCLEOTIDE SEQUENCE</scope>
    <source>
        <strain evidence="3">F2M12</strain>
    </source>
</reference>
<dbReference type="EMBL" id="CP013926">
    <property type="protein sequence ID" value="AMJ72771.1"/>
    <property type="molecule type" value="Genomic_DNA"/>
</dbReference>
<dbReference type="AlphaFoldDB" id="A0AAW7Z2V2"/>
<dbReference type="EMBL" id="JAUOQI010000005">
    <property type="protein sequence ID" value="MDO6577647.1"/>
    <property type="molecule type" value="Genomic_DNA"/>
</dbReference>
<dbReference type="RefSeq" id="WP_041452617.1">
    <property type="nucleotide sequence ID" value="NZ_CANLMS010000004.1"/>
</dbReference>
<sequence>MARLSQRAMNNVVIVAMLVMIALFNLDSFLPKRAVPELRPLLPPDAYVLKIEHASSKLERNGQQWRQVSSKGALPVSAQEQIAAWQAAQLKTASLVDNAFQSIEPIVVVIWLAGQANGHVFAFYNNTQPVTVKYNGLWYTLENTELNALLPWLSEPAN</sequence>
<reference evidence="2 4" key="1">
    <citation type="submission" date="2015-12" db="EMBL/GenBank/DDBJ databases">
        <title>Intraspecies pangenome expansion in the marine bacterium Alteromonas.</title>
        <authorList>
            <person name="Lopez-Perez M."/>
            <person name="Rodriguez-Valera F."/>
        </authorList>
    </citation>
    <scope>NUCLEOTIDE SEQUENCE [LARGE SCALE GENOMIC DNA]</scope>
    <source>
        <strain evidence="2 4">LMG 21861</strain>
    </source>
</reference>
<name>A0AAW7Z2V2_9ALTE</name>
<keyword evidence="1" id="KW-1133">Transmembrane helix</keyword>
<evidence type="ECO:0000313" key="4">
    <source>
        <dbReference type="Proteomes" id="UP000056750"/>
    </source>
</evidence>
<evidence type="ECO:0000313" key="3">
    <source>
        <dbReference type="EMBL" id="MDO6577647.1"/>
    </source>
</evidence>
<keyword evidence="1" id="KW-0812">Transmembrane</keyword>
<dbReference type="KEGG" id="asq:AVL57_01505"/>
<protein>
    <recommendedName>
        <fullName evidence="6">DUF4340 domain-containing protein</fullName>
    </recommendedName>
</protein>
<dbReference type="GeneID" id="83256335"/>
<keyword evidence="1" id="KW-0472">Membrane</keyword>
<proteinExistence type="predicted"/>
<evidence type="ECO:0000313" key="5">
    <source>
        <dbReference type="Proteomes" id="UP001170717"/>
    </source>
</evidence>
<dbReference type="Proteomes" id="UP000056750">
    <property type="component" value="Chromosome"/>
</dbReference>
<dbReference type="Proteomes" id="UP001170717">
    <property type="component" value="Unassembled WGS sequence"/>
</dbReference>
<evidence type="ECO:0008006" key="6">
    <source>
        <dbReference type="Google" id="ProtNLM"/>
    </source>
</evidence>
<keyword evidence="4" id="KW-1185">Reference proteome</keyword>